<dbReference type="SUPFAM" id="SSF53822">
    <property type="entry name" value="Periplasmic binding protein-like I"/>
    <property type="match status" value="1"/>
</dbReference>
<dbReference type="EMBL" id="VUNS01000004">
    <property type="protein sequence ID" value="MST96578.1"/>
    <property type="molecule type" value="Genomic_DNA"/>
</dbReference>
<keyword evidence="6" id="KW-1185">Reference proteome</keyword>
<proteinExistence type="predicted"/>
<evidence type="ECO:0000259" key="4">
    <source>
        <dbReference type="SMART" id="SM00345"/>
    </source>
</evidence>
<gene>
    <name evidence="5" type="ORF">FYJ85_05900</name>
</gene>
<dbReference type="SMART" id="SM00345">
    <property type="entry name" value="HTH_GNTR"/>
    <property type="match status" value="1"/>
</dbReference>
<dbReference type="InterPro" id="IPR028082">
    <property type="entry name" value="Peripla_BP_I"/>
</dbReference>
<dbReference type="Gene3D" id="1.10.10.10">
    <property type="entry name" value="Winged helix-like DNA-binding domain superfamily/Winged helix DNA-binding domain"/>
    <property type="match status" value="1"/>
</dbReference>
<evidence type="ECO:0000313" key="6">
    <source>
        <dbReference type="Proteomes" id="UP000435649"/>
    </source>
</evidence>
<dbReference type="Pfam" id="PF00392">
    <property type="entry name" value="GntR"/>
    <property type="match status" value="1"/>
</dbReference>
<sequence>MDAKYLQITESIKRQIRNGDYLIEKVPSERKLADSFGVSYMTARRAVQQLIEDRFFLRCENGRLAIGPAAVENAGRLNVVLVLPNWPIPSLDKWRKALYELVRERNGVLKTVYFDHEDDNVIQEALTGDFSRVFLELPVIPELTRQRLCGMRDKVVLLQHDLTDFGLTCLDAASPENMGLLVDHLHMLGHRKIALLNTQPLNEVITGRIEVFRRRSAELGLEHQFFNAPVNTFERADHKAYELAGGIIRRNCFSGTGIVTTTIEAAIGTLRAVHDNGMRPGKEISVCAYGGLESARLSIPSITVICATDIERQCRNLLCDILDRRTPERLLYSWEKMSIWQGESSGPVLPR</sequence>
<accession>A0A844G1Y4</accession>
<evidence type="ECO:0000256" key="1">
    <source>
        <dbReference type="ARBA" id="ARBA00023015"/>
    </source>
</evidence>
<dbReference type="AlphaFoldDB" id="A0A844G1Y4"/>
<name>A0A844G1Y4_9BACT</name>
<organism evidence="5 6">
    <name type="scientific">Victivallis lenta</name>
    <dbReference type="NCBI Taxonomy" id="2606640"/>
    <lineage>
        <taxon>Bacteria</taxon>
        <taxon>Pseudomonadati</taxon>
        <taxon>Lentisphaerota</taxon>
        <taxon>Lentisphaeria</taxon>
        <taxon>Victivallales</taxon>
        <taxon>Victivallaceae</taxon>
        <taxon>Victivallis</taxon>
    </lineage>
</organism>
<dbReference type="Proteomes" id="UP000435649">
    <property type="component" value="Unassembled WGS sequence"/>
</dbReference>
<dbReference type="SUPFAM" id="SSF46785">
    <property type="entry name" value="Winged helix' DNA-binding domain"/>
    <property type="match status" value="1"/>
</dbReference>
<dbReference type="InterPro" id="IPR000524">
    <property type="entry name" value="Tscrpt_reg_HTH_GntR"/>
</dbReference>
<reference evidence="5 6" key="1">
    <citation type="submission" date="2019-08" db="EMBL/GenBank/DDBJ databases">
        <title>In-depth cultivation of the pig gut microbiome towards novel bacterial diversity and tailored functional studies.</title>
        <authorList>
            <person name="Wylensek D."/>
            <person name="Hitch T.C.A."/>
            <person name="Clavel T."/>
        </authorList>
    </citation>
    <scope>NUCLEOTIDE SEQUENCE [LARGE SCALE GENOMIC DNA]</scope>
    <source>
        <strain evidence="5 6">BBE-744-WT-12</strain>
    </source>
</reference>
<evidence type="ECO:0000256" key="3">
    <source>
        <dbReference type="ARBA" id="ARBA00023163"/>
    </source>
</evidence>
<dbReference type="Gene3D" id="3.40.50.2300">
    <property type="match status" value="2"/>
</dbReference>
<dbReference type="GO" id="GO:0003700">
    <property type="term" value="F:DNA-binding transcription factor activity"/>
    <property type="evidence" value="ECO:0007669"/>
    <property type="project" value="InterPro"/>
</dbReference>
<dbReference type="InterPro" id="IPR036390">
    <property type="entry name" value="WH_DNA-bd_sf"/>
</dbReference>
<dbReference type="InterPro" id="IPR046335">
    <property type="entry name" value="LacI/GalR-like_sensor"/>
</dbReference>
<dbReference type="GO" id="GO:0003677">
    <property type="term" value="F:DNA binding"/>
    <property type="evidence" value="ECO:0007669"/>
    <property type="project" value="UniProtKB-KW"/>
</dbReference>
<dbReference type="InterPro" id="IPR036388">
    <property type="entry name" value="WH-like_DNA-bd_sf"/>
</dbReference>
<keyword evidence="2" id="KW-0238">DNA-binding</keyword>
<protein>
    <submittedName>
        <fullName evidence="5">GntR family transcriptional regulator</fullName>
    </submittedName>
</protein>
<dbReference type="RefSeq" id="WP_154417268.1">
    <property type="nucleotide sequence ID" value="NZ_CALXOB010000038.1"/>
</dbReference>
<comment type="caution">
    <text evidence="5">The sequence shown here is derived from an EMBL/GenBank/DDBJ whole genome shotgun (WGS) entry which is preliminary data.</text>
</comment>
<feature type="domain" description="HTH gntR-type" evidence="4">
    <location>
        <begin position="8"/>
        <end position="66"/>
    </location>
</feature>
<keyword evidence="1" id="KW-0805">Transcription regulation</keyword>
<keyword evidence="3" id="KW-0804">Transcription</keyword>
<dbReference type="CDD" id="cd07377">
    <property type="entry name" value="WHTH_GntR"/>
    <property type="match status" value="1"/>
</dbReference>
<evidence type="ECO:0000256" key="2">
    <source>
        <dbReference type="ARBA" id="ARBA00023125"/>
    </source>
</evidence>
<dbReference type="Pfam" id="PF13377">
    <property type="entry name" value="Peripla_BP_3"/>
    <property type="match status" value="1"/>
</dbReference>
<evidence type="ECO:0000313" key="5">
    <source>
        <dbReference type="EMBL" id="MST96578.1"/>
    </source>
</evidence>